<dbReference type="AlphaFoldDB" id="B7P608"/>
<sequence length="129" mass="14930">GSSRNNINKRERKKAKIERHTRQESKEGNKSVKQREERIQEAKTKNKATRERRKRKALEAKAKKKKEAGLPLERGAKVTMDTPWTKKGKGRERGATQRRKKKSGKTETFSTGRQTSCAFIPRREPDARS</sequence>
<dbReference type="EMBL" id="ABJB010463754">
    <property type="status" value="NOT_ANNOTATED_CDS"/>
    <property type="molecule type" value="Genomic_DNA"/>
</dbReference>
<feature type="compositionally biased region" description="Basic residues" evidence="1">
    <location>
        <begin position="45"/>
        <end position="66"/>
    </location>
</feature>
<organism>
    <name type="scientific">Ixodes scapularis</name>
    <name type="common">Black-legged tick</name>
    <name type="synonym">Deer tick</name>
    <dbReference type="NCBI Taxonomy" id="6945"/>
    <lineage>
        <taxon>Eukaryota</taxon>
        <taxon>Metazoa</taxon>
        <taxon>Ecdysozoa</taxon>
        <taxon>Arthropoda</taxon>
        <taxon>Chelicerata</taxon>
        <taxon>Arachnida</taxon>
        <taxon>Acari</taxon>
        <taxon>Parasitiformes</taxon>
        <taxon>Ixodida</taxon>
        <taxon>Ixodoidea</taxon>
        <taxon>Ixodidae</taxon>
        <taxon>Ixodinae</taxon>
        <taxon>Ixodes</taxon>
    </lineage>
</organism>
<reference evidence="2 4" key="1">
    <citation type="submission" date="2008-03" db="EMBL/GenBank/DDBJ databases">
        <title>Annotation of Ixodes scapularis.</title>
        <authorList>
            <consortium name="Ixodes scapularis Genome Project Consortium"/>
            <person name="Caler E."/>
            <person name="Hannick L.I."/>
            <person name="Bidwell S."/>
            <person name="Joardar V."/>
            <person name="Thiagarajan M."/>
            <person name="Amedeo P."/>
            <person name="Galinsky K.J."/>
            <person name="Schobel S."/>
            <person name="Inman J."/>
            <person name="Hostetler J."/>
            <person name="Miller J."/>
            <person name="Hammond M."/>
            <person name="Megy K."/>
            <person name="Lawson D."/>
            <person name="Kodira C."/>
            <person name="Sutton G."/>
            <person name="Meyer J."/>
            <person name="Hill C.A."/>
            <person name="Birren B."/>
            <person name="Nene V."/>
            <person name="Collins F."/>
            <person name="Alarcon-Chaidez F."/>
            <person name="Wikel S."/>
            <person name="Strausberg R."/>
        </authorList>
    </citation>
    <scope>NUCLEOTIDE SEQUENCE [LARGE SCALE GENOMIC DNA]</scope>
    <source>
        <strain evidence="4">Wikel</strain>
        <strain evidence="2">Wikel colony</strain>
    </source>
</reference>
<dbReference type="Proteomes" id="UP000001555">
    <property type="component" value="Unassembled WGS sequence"/>
</dbReference>
<dbReference type="HOGENOM" id="CLU_1954175_0_0_1"/>
<protein>
    <submittedName>
        <fullName evidence="2 3">Uncharacterized protein</fullName>
    </submittedName>
</protein>
<dbReference type="EMBL" id="ABJB010465786">
    <property type="status" value="NOT_ANNOTATED_CDS"/>
    <property type="molecule type" value="Genomic_DNA"/>
</dbReference>
<evidence type="ECO:0000313" key="4">
    <source>
        <dbReference type="Proteomes" id="UP000001555"/>
    </source>
</evidence>
<feature type="compositionally biased region" description="Polar residues" evidence="1">
    <location>
        <begin position="106"/>
        <end position="117"/>
    </location>
</feature>
<name>B7P608_IXOSC</name>
<feature type="non-terminal residue" evidence="2">
    <location>
        <position position="1"/>
    </location>
</feature>
<feature type="region of interest" description="Disordered" evidence="1">
    <location>
        <begin position="1"/>
        <end position="129"/>
    </location>
</feature>
<keyword evidence="4" id="KW-1185">Reference proteome</keyword>
<reference evidence="3" key="2">
    <citation type="submission" date="2020-05" db="UniProtKB">
        <authorList>
            <consortium name="EnsemblMetazoa"/>
        </authorList>
    </citation>
    <scope>IDENTIFICATION</scope>
    <source>
        <strain evidence="3">wikel</strain>
    </source>
</reference>
<dbReference type="VEuPathDB" id="VectorBase:ISCW016566"/>
<dbReference type="EnsemblMetazoa" id="ISCW016566-RA">
    <property type="protein sequence ID" value="ISCW016566-PA"/>
    <property type="gene ID" value="ISCW016566"/>
</dbReference>
<proteinExistence type="predicted"/>
<dbReference type="EMBL" id="DS643486">
    <property type="protein sequence ID" value="EEC02030.1"/>
    <property type="molecule type" value="Genomic_DNA"/>
</dbReference>
<feature type="compositionally biased region" description="Basic residues" evidence="1">
    <location>
        <begin position="86"/>
        <end position="103"/>
    </location>
</feature>
<feature type="compositionally biased region" description="Basic and acidic residues" evidence="1">
    <location>
        <begin position="18"/>
        <end position="44"/>
    </location>
</feature>
<evidence type="ECO:0000313" key="2">
    <source>
        <dbReference type="EMBL" id="EEC02030.1"/>
    </source>
</evidence>
<evidence type="ECO:0000313" key="3">
    <source>
        <dbReference type="EnsemblMetazoa" id="ISCW016566-PA"/>
    </source>
</evidence>
<gene>
    <name evidence="2" type="ORF">IscW_ISCW016566</name>
</gene>
<evidence type="ECO:0000256" key="1">
    <source>
        <dbReference type="SAM" id="MobiDB-lite"/>
    </source>
</evidence>
<feature type="non-terminal residue" evidence="2">
    <location>
        <position position="129"/>
    </location>
</feature>
<dbReference type="InParanoid" id="B7P608"/>
<accession>B7P608</accession>
<dbReference type="PaxDb" id="6945-B7P608"/>